<evidence type="ECO:0000256" key="2">
    <source>
        <dbReference type="ARBA" id="ARBA00004167"/>
    </source>
</evidence>
<dbReference type="HAMAP" id="MF_00395">
    <property type="entry name" value="Cytb6_f_PetN"/>
    <property type="match status" value="1"/>
</dbReference>
<gene>
    <name evidence="13" type="ORF">Rsub_07460</name>
</gene>
<evidence type="ECO:0000256" key="7">
    <source>
        <dbReference type="ARBA" id="ARBA00022989"/>
    </source>
</evidence>
<evidence type="ECO:0000256" key="4">
    <source>
        <dbReference type="ARBA" id="ARBA00022448"/>
    </source>
</evidence>
<dbReference type="STRING" id="307507.A0A2V0P5V4"/>
<evidence type="ECO:0000313" key="13">
    <source>
        <dbReference type="EMBL" id="GBF94959.1"/>
    </source>
</evidence>
<evidence type="ECO:0000256" key="9">
    <source>
        <dbReference type="ARBA" id="ARBA00025834"/>
    </source>
</evidence>
<evidence type="ECO:0000256" key="5">
    <source>
        <dbReference type="ARBA" id="ARBA00022692"/>
    </source>
</evidence>
<keyword evidence="8 12" id="KW-0472">Membrane</keyword>
<comment type="caution">
    <text evidence="13">The sequence shown here is derived from an EMBL/GenBank/DDBJ whole genome shotgun (WGS) entry which is preliminary data.</text>
</comment>
<dbReference type="EMBL" id="BDRX01000058">
    <property type="protein sequence ID" value="GBF94959.1"/>
    <property type="molecule type" value="Genomic_DNA"/>
</dbReference>
<protein>
    <recommendedName>
        <fullName evidence="10">Cytochrome b6-f complex subunit PetN</fullName>
    </recommendedName>
    <alternativeName>
        <fullName evidence="11">Cytochrome b6-f complex subunit VIII</fullName>
    </alternativeName>
</protein>
<evidence type="ECO:0000256" key="11">
    <source>
        <dbReference type="ARBA" id="ARBA00031982"/>
    </source>
</evidence>
<evidence type="ECO:0000256" key="10">
    <source>
        <dbReference type="ARBA" id="ARBA00031459"/>
    </source>
</evidence>
<dbReference type="GO" id="GO:0016020">
    <property type="term" value="C:membrane"/>
    <property type="evidence" value="ECO:0007669"/>
    <property type="project" value="UniProtKB-SubCell"/>
</dbReference>
<reference evidence="13 14" key="1">
    <citation type="journal article" date="2018" name="Sci. Rep.">
        <title>Raphidocelis subcapitata (=Pseudokirchneriella subcapitata) provides an insight into genome evolution and environmental adaptations in the Sphaeropleales.</title>
        <authorList>
            <person name="Suzuki S."/>
            <person name="Yamaguchi H."/>
            <person name="Nakajima N."/>
            <person name="Kawachi M."/>
        </authorList>
    </citation>
    <scope>NUCLEOTIDE SEQUENCE [LARGE SCALE GENOMIC DNA]</scope>
    <source>
        <strain evidence="13 14">NIES-35</strain>
    </source>
</reference>
<evidence type="ECO:0000256" key="8">
    <source>
        <dbReference type="ARBA" id="ARBA00023136"/>
    </source>
</evidence>
<evidence type="ECO:0000256" key="1">
    <source>
        <dbReference type="ARBA" id="ARBA00003068"/>
    </source>
</evidence>
<dbReference type="GO" id="GO:0009512">
    <property type="term" value="C:cytochrome b6f complex"/>
    <property type="evidence" value="ECO:0007669"/>
    <property type="project" value="InterPro"/>
</dbReference>
<dbReference type="SUPFAM" id="SSF103451">
    <property type="entry name" value="PetN subunit of the cytochrome b6f complex"/>
    <property type="match status" value="1"/>
</dbReference>
<keyword evidence="6" id="KW-0249">Electron transport</keyword>
<comment type="subcellular location">
    <subcellularLocation>
        <location evidence="2">Membrane</location>
        <topology evidence="2">Single-pass membrane protein</topology>
    </subcellularLocation>
</comment>
<dbReference type="AlphaFoldDB" id="A0A2V0P5V4"/>
<comment type="function">
    <text evidence="1">Component of the cytochrome b6-f complex, which mediates electron transfer between photosystem II (PSII) and photosystem I (PSI), cyclic electron flow around PSI, and state transitions.</text>
</comment>
<dbReference type="GO" id="GO:0017004">
    <property type="term" value="P:cytochrome complex assembly"/>
    <property type="evidence" value="ECO:0007669"/>
    <property type="project" value="InterPro"/>
</dbReference>
<evidence type="ECO:0000313" key="14">
    <source>
        <dbReference type="Proteomes" id="UP000247498"/>
    </source>
</evidence>
<comment type="similarity">
    <text evidence="3">Belongs to the PetN family.</text>
</comment>
<dbReference type="InterPro" id="IPR036143">
    <property type="entry name" value="Cytochr_b6-f_cplx_su8_sf"/>
</dbReference>
<proteinExistence type="inferred from homology"/>
<organism evidence="13 14">
    <name type="scientific">Raphidocelis subcapitata</name>
    <dbReference type="NCBI Taxonomy" id="307507"/>
    <lineage>
        <taxon>Eukaryota</taxon>
        <taxon>Viridiplantae</taxon>
        <taxon>Chlorophyta</taxon>
        <taxon>core chlorophytes</taxon>
        <taxon>Chlorophyceae</taxon>
        <taxon>CS clade</taxon>
        <taxon>Sphaeropleales</taxon>
        <taxon>Selenastraceae</taxon>
        <taxon>Raphidocelis</taxon>
    </lineage>
</organism>
<dbReference type="InterPro" id="IPR005497">
    <property type="entry name" value="Cytochrome_b6-f_cplx_su8"/>
</dbReference>
<keyword evidence="14" id="KW-1185">Reference proteome</keyword>
<keyword evidence="7 12" id="KW-1133">Transmembrane helix</keyword>
<evidence type="ECO:0000256" key="6">
    <source>
        <dbReference type="ARBA" id="ARBA00022982"/>
    </source>
</evidence>
<dbReference type="Pfam" id="PF03742">
    <property type="entry name" value="PetN"/>
    <property type="match status" value="1"/>
</dbReference>
<evidence type="ECO:0000256" key="3">
    <source>
        <dbReference type="ARBA" id="ARBA00010969"/>
    </source>
</evidence>
<dbReference type="InParanoid" id="A0A2V0P5V4"/>
<name>A0A2V0P5V4_9CHLO</name>
<sequence>MALAQKAASARLASGRTVSAVARPALRRAVVVKASAQADKAKMASVAAGASVLALAVPQAAQAAQEAFMGEPPIVQVGWAALCVMFSFSLSLVVWGRSGM</sequence>
<evidence type="ECO:0000256" key="12">
    <source>
        <dbReference type="SAM" id="Phobius"/>
    </source>
</evidence>
<feature type="transmembrane region" description="Helical" evidence="12">
    <location>
        <begin position="73"/>
        <end position="95"/>
    </location>
</feature>
<keyword evidence="4" id="KW-0813">Transport</keyword>
<dbReference type="Proteomes" id="UP000247498">
    <property type="component" value="Unassembled WGS sequence"/>
</dbReference>
<comment type="subunit">
    <text evidence="9">The 4 large subunits of the cytochrome b6-f complex are cytochrome b6, subunit IV (17 kDa polypeptide, PetD), cytochrome f and the Rieske protein, while the 4 small subunits are PetG, PetL, PetM and PetN. The complex functions as a dimer.</text>
</comment>
<dbReference type="OrthoDB" id="567503at2759"/>
<keyword evidence="5 12" id="KW-0812">Transmembrane</keyword>
<accession>A0A2V0P5V4</accession>